<proteinExistence type="predicted"/>
<dbReference type="InterPro" id="IPR036890">
    <property type="entry name" value="HATPase_C_sf"/>
</dbReference>
<dbReference type="InterPro" id="IPR001320">
    <property type="entry name" value="Iontro_rcpt_C"/>
</dbReference>
<dbReference type="PRINTS" id="PR00344">
    <property type="entry name" value="BCTRLSENSOR"/>
</dbReference>
<dbReference type="STRING" id="1120976.SAMN03080606_00102"/>
<keyword evidence="9" id="KW-0812">Transmembrane</keyword>
<protein>
    <recommendedName>
        <fullName evidence="2">histidine kinase</fullName>
        <ecNumber evidence="2">2.7.13.3</ecNumber>
    </recommendedName>
</protein>
<evidence type="ECO:0000259" key="11">
    <source>
        <dbReference type="PROSITE" id="PS50109"/>
    </source>
</evidence>
<evidence type="ECO:0000256" key="8">
    <source>
        <dbReference type="ARBA" id="ARBA00023012"/>
    </source>
</evidence>
<dbReference type="InterPro" id="IPR000014">
    <property type="entry name" value="PAS"/>
</dbReference>
<feature type="domain" description="Histidine kinase" evidence="11">
    <location>
        <begin position="455"/>
        <end position="661"/>
    </location>
</feature>
<keyword evidence="7" id="KW-0067">ATP-binding</keyword>
<dbReference type="CDD" id="cd00082">
    <property type="entry name" value="HisKA"/>
    <property type="match status" value="1"/>
</dbReference>
<keyword evidence="10" id="KW-0732">Signal</keyword>
<dbReference type="SMART" id="SM00091">
    <property type="entry name" value="PAS"/>
    <property type="match status" value="1"/>
</dbReference>
<evidence type="ECO:0000256" key="1">
    <source>
        <dbReference type="ARBA" id="ARBA00000085"/>
    </source>
</evidence>
<dbReference type="PROSITE" id="PS50112">
    <property type="entry name" value="PAS"/>
    <property type="match status" value="1"/>
</dbReference>
<evidence type="ECO:0000256" key="4">
    <source>
        <dbReference type="ARBA" id="ARBA00022679"/>
    </source>
</evidence>
<accession>A0A1G5AF78</accession>
<evidence type="ECO:0000256" key="2">
    <source>
        <dbReference type="ARBA" id="ARBA00012438"/>
    </source>
</evidence>
<dbReference type="AlphaFoldDB" id="A0A1G5AF78"/>
<feature type="chain" id="PRO_5011443071" description="histidine kinase" evidence="10">
    <location>
        <begin position="24"/>
        <end position="673"/>
    </location>
</feature>
<keyword evidence="4" id="KW-0808">Transferase</keyword>
<dbReference type="GO" id="GO:0005524">
    <property type="term" value="F:ATP binding"/>
    <property type="evidence" value="ECO:0007669"/>
    <property type="project" value="UniProtKB-KW"/>
</dbReference>
<dbReference type="SMART" id="SM00387">
    <property type="entry name" value="HATPase_c"/>
    <property type="match status" value="1"/>
</dbReference>
<dbReference type="InterPro" id="IPR013767">
    <property type="entry name" value="PAS_fold"/>
</dbReference>
<dbReference type="PANTHER" id="PTHR43065">
    <property type="entry name" value="SENSOR HISTIDINE KINASE"/>
    <property type="match status" value="1"/>
</dbReference>
<dbReference type="SMART" id="SM00062">
    <property type="entry name" value="PBPb"/>
    <property type="match status" value="1"/>
</dbReference>
<gene>
    <name evidence="13" type="ORF">SAMN03080606_00102</name>
</gene>
<evidence type="ECO:0000256" key="6">
    <source>
        <dbReference type="ARBA" id="ARBA00022777"/>
    </source>
</evidence>
<sequence>MKKLAFFLLIIIMLGSLIQFAYAENKPEAVNDNKRMLIIGGDKNFPPYEFVDDDGEYRGFNVDLMRALALELGVEVKLQPMEWLQAHRALQSQEIDAVQGMNFNKQREEIYNFSTPFLLNSSVIFVKKDTENISQLRDLMGMKVAVQRSDAAAYILAEIGEIEVMFFSDLEVAFSELTANRIDAVVGNRLTGLHIMKQKKLNNMKIVGGELNQTDYGIAVKKGNEELLKELNDGLQRLKKNGTYNKIYEKWFGKEDVPPWKNLKYITNLLFIVLLVTGSIILISFKWNQSLKKKVILRTQELDLINKELETKQKIIKDSDEFKQQIIDSLRVGLITFDKQCRVTALNSMAESIFNINRTEIIGKSLQELGLNEYFNKEDIDNCIEYNKGSSMEERVFNIGGREYIYSYLISPLEGNLLLHQGGVLTFRNITEEKKLRDSLAQKDKMQSLGRLVAGIAHEIRNPLTSIKTYIELLPTKYDNRKFRDNISLQIPQEISRLNILISDLLDYAKPKKMKKQSFLLNELIINTVELFKVEFDKNSVNIAINCDSSLTIYADKQQIKQVVINLLLNSAESIADNGSIEISGFETSDKTYLVINDNGKGIDEKDADKILEPFYTTKSNGTGLGLSLCYQYIKENDGEITIDSKKGIGTKVKLVFNKKDREVCGYEQSTYY</sequence>
<dbReference type="PANTHER" id="PTHR43065:SF10">
    <property type="entry name" value="PEROXIDE STRESS-ACTIVATED HISTIDINE KINASE MAK3"/>
    <property type="match status" value="1"/>
</dbReference>
<dbReference type="SUPFAM" id="SSF47384">
    <property type="entry name" value="Homodimeric domain of signal transducing histidine kinase"/>
    <property type="match status" value="1"/>
</dbReference>
<dbReference type="OrthoDB" id="9784397at2"/>
<dbReference type="InterPro" id="IPR003594">
    <property type="entry name" value="HATPase_dom"/>
</dbReference>
<dbReference type="SUPFAM" id="SSF53850">
    <property type="entry name" value="Periplasmic binding protein-like II"/>
    <property type="match status" value="1"/>
</dbReference>
<evidence type="ECO:0000313" key="13">
    <source>
        <dbReference type="EMBL" id="SCX76528.1"/>
    </source>
</evidence>
<dbReference type="GO" id="GO:0006355">
    <property type="term" value="P:regulation of DNA-templated transcription"/>
    <property type="evidence" value="ECO:0007669"/>
    <property type="project" value="InterPro"/>
</dbReference>
<keyword evidence="6" id="KW-0418">Kinase</keyword>
<dbReference type="CDD" id="cd00130">
    <property type="entry name" value="PAS"/>
    <property type="match status" value="1"/>
</dbReference>
<keyword evidence="9" id="KW-1133">Transmembrane helix</keyword>
<dbReference type="Gene3D" id="3.30.450.20">
    <property type="entry name" value="PAS domain"/>
    <property type="match status" value="1"/>
</dbReference>
<dbReference type="Pfam" id="PF00989">
    <property type="entry name" value="PAS"/>
    <property type="match status" value="1"/>
</dbReference>
<feature type="transmembrane region" description="Helical" evidence="9">
    <location>
        <begin position="265"/>
        <end position="285"/>
    </location>
</feature>
<dbReference type="InterPro" id="IPR001638">
    <property type="entry name" value="Solute-binding_3/MltF_N"/>
</dbReference>
<dbReference type="EMBL" id="FMUS01000001">
    <property type="protein sequence ID" value="SCX76528.1"/>
    <property type="molecule type" value="Genomic_DNA"/>
</dbReference>
<dbReference type="Gene3D" id="1.10.287.130">
    <property type="match status" value="1"/>
</dbReference>
<dbReference type="Pfam" id="PF00497">
    <property type="entry name" value="SBP_bac_3"/>
    <property type="match status" value="1"/>
</dbReference>
<feature type="domain" description="PAS" evidence="12">
    <location>
        <begin position="319"/>
        <end position="379"/>
    </location>
</feature>
<dbReference type="NCBIfam" id="TIGR00229">
    <property type="entry name" value="sensory_box"/>
    <property type="match status" value="1"/>
</dbReference>
<dbReference type="InterPro" id="IPR003661">
    <property type="entry name" value="HisK_dim/P_dom"/>
</dbReference>
<dbReference type="SMART" id="SM00079">
    <property type="entry name" value="PBPe"/>
    <property type="match status" value="1"/>
</dbReference>
<evidence type="ECO:0000256" key="10">
    <source>
        <dbReference type="SAM" id="SignalP"/>
    </source>
</evidence>
<dbReference type="InterPro" id="IPR005467">
    <property type="entry name" value="His_kinase_dom"/>
</dbReference>
<dbReference type="Gene3D" id="3.30.565.10">
    <property type="entry name" value="Histidine kinase-like ATPase, C-terminal domain"/>
    <property type="match status" value="1"/>
</dbReference>
<dbReference type="GO" id="GO:0016020">
    <property type="term" value="C:membrane"/>
    <property type="evidence" value="ECO:0007669"/>
    <property type="project" value="InterPro"/>
</dbReference>
<dbReference type="InterPro" id="IPR036097">
    <property type="entry name" value="HisK_dim/P_sf"/>
</dbReference>
<evidence type="ECO:0000256" key="7">
    <source>
        <dbReference type="ARBA" id="ARBA00022840"/>
    </source>
</evidence>
<dbReference type="Pfam" id="PF02518">
    <property type="entry name" value="HATPase_c"/>
    <property type="match status" value="1"/>
</dbReference>
<dbReference type="Pfam" id="PF00512">
    <property type="entry name" value="HisKA"/>
    <property type="match status" value="1"/>
</dbReference>
<dbReference type="Proteomes" id="UP000198636">
    <property type="component" value="Unassembled WGS sequence"/>
</dbReference>
<evidence type="ECO:0000313" key="14">
    <source>
        <dbReference type="Proteomes" id="UP000198636"/>
    </source>
</evidence>
<feature type="signal peptide" evidence="10">
    <location>
        <begin position="1"/>
        <end position="23"/>
    </location>
</feature>
<keyword evidence="9" id="KW-0472">Membrane</keyword>
<comment type="catalytic activity">
    <reaction evidence="1">
        <text>ATP + protein L-histidine = ADP + protein N-phospho-L-histidine.</text>
        <dbReference type="EC" id="2.7.13.3"/>
    </reaction>
</comment>
<dbReference type="RefSeq" id="WP_091538710.1">
    <property type="nucleotide sequence ID" value="NZ_FMUS01000001.1"/>
</dbReference>
<dbReference type="EC" id="2.7.13.3" evidence="2"/>
<dbReference type="GO" id="GO:0000155">
    <property type="term" value="F:phosphorelay sensor kinase activity"/>
    <property type="evidence" value="ECO:0007669"/>
    <property type="project" value="InterPro"/>
</dbReference>
<evidence type="ECO:0000256" key="3">
    <source>
        <dbReference type="ARBA" id="ARBA00022553"/>
    </source>
</evidence>
<evidence type="ECO:0000256" key="9">
    <source>
        <dbReference type="SAM" id="Phobius"/>
    </source>
</evidence>
<dbReference type="SUPFAM" id="SSF55874">
    <property type="entry name" value="ATPase domain of HSP90 chaperone/DNA topoisomerase II/histidine kinase"/>
    <property type="match status" value="1"/>
</dbReference>
<dbReference type="InterPro" id="IPR004358">
    <property type="entry name" value="Sig_transdc_His_kin-like_C"/>
</dbReference>
<dbReference type="PROSITE" id="PS50109">
    <property type="entry name" value="HIS_KIN"/>
    <property type="match status" value="1"/>
</dbReference>
<dbReference type="InterPro" id="IPR035965">
    <property type="entry name" value="PAS-like_dom_sf"/>
</dbReference>
<keyword evidence="5" id="KW-0547">Nucleotide-binding</keyword>
<dbReference type="SUPFAM" id="SSF55785">
    <property type="entry name" value="PYP-like sensor domain (PAS domain)"/>
    <property type="match status" value="1"/>
</dbReference>
<reference evidence="13 14" key="1">
    <citation type="submission" date="2016-10" db="EMBL/GenBank/DDBJ databases">
        <authorList>
            <person name="de Groot N.N."/>
        </authorList>
    </citation>
    <scope>NUCLEOTIDE SEQUENCE [LARGE SCALE GENOMIC DNA]</scope>
    <source>
        <strain evidence="13 14">DSM 18978</strain>
    </source>
</reference>
<keyword evidence="14" id="KW-1185">Reference proteome</keyword>
<dbReference type="CDD" id="cd13704">
    <property type="entry name" value="PBP2_HisK"/>
    <property type="match status" value="1"/>
</dbReference>
<evidence type="ECO:0000256" key="5">
    <source>
        <dbReference type="ARBA" id="ARBA00022741"/>
    </source>
</evidence>
<keyword evidence="3" id="KW-0597">Phosphoprotein</keyword>
<keyword evidence="8" id="KW-0902">Two-component regulatory system</keyword>
<organism evidence="13 14">
    <name type="scientific">Alkaliphilus peptidifermentans DSM 18978</name>
    <dbReference type="NCBI Taxonomy" id="1120976"/>
    <lineage>
        <taxon>Bacteria</taxon>
        <taxon>Bacillati</taxon>
        <taxon>Bacillota</taxon>
        <taxon>Clostridia</taxon>
        <taxon>Peptostreptococcales</taxon>
        <taxon>Natronincolaceae</taxon>
        <taxon>Alkaliphilus</taxon>
    </lineage>
</organism>
<dbReference type="SMART" id="SM00388">
    <property type="entry name" value="HisKA"/>
    <property type="match status" value="1"/>
</dbReference>
<name>A0A1G5AF78_9FIRM</name>
<evidence type="ECO:0000259" key="12">
    <source>
        <dbReference type="PROSITE" id="PS50112"/>
    </source>
</evidence>
<dbReference type="GO" id="GO:0015276">
    <property type="term" value="F:ligand-gated monoatomic ion channel activity"/>
    <property type="evidence" value="ECO:0007669"/>
    <property type="project" value="InterPro"/>
</dbReference>
<dbReference type="Gene3D" id="3.40.190.10">
    <property type="entry name" value="Periplasmic binding protein-like II"/>
    <property type="match status" value="2"/>
</dbReference>